<dbReference type="AlphaFoldDB" id="A0A8J3IF46"/>
<organism evidence="3 4">
    <name type="scientific">Reticulibacter mediterranei</name>
    <dbReference type="NCBI Taxonomy" id="2778369"/>
    <lineage>
        <taxon>Bacteria</taxon>
        <taxon>Bacillati</taxon>
        <taxon>Chloroflexota</taxon>
        <taxon>Ktedonobacteria</taxon>
        <taxon>Ktedonobacterales</taxon>
        <taxon>Reticulibacteraceae</taxon>
        <taxon>Reticulibacter</taxon>
    </lineage>
</organism>
<evidence type="ECO:0000313" key="4">
    <source>
        <dbReference type="Proteomes" id="UP000597444"/>
    </source>
</evidence>
<dbReference type="PANTHER" id="PTHR10885">
    <property type="entry name" value="ISOPENTENYL-DIPHOSPHATE DELTA-ISOMERASE"/>
    <property type="match status" value="1"/>
</dbReference>
<keyword evidence="1 3" id="KW-0378">Hydrolase</keyword>
<gene>
    <name evidence="3" type="ORF">KSF_033140</name>
</gene>
<dbReference type="Proteomes" id="UP000597444">
    <property type="component" value="Unassembled WGS sequence"/>
</dbReference>
<protein>
    <submittedName>
        <fullName evidence="3">Nudix hydrolase</fullName>
    </submittedName>
</protein>
<dbReference type="PROSITE" id="PS51462">
    <property type="entry name" value="NUDIX"/>
    <property type="match status" value="1"/>
</dbReference>
<dbReference type="SUPFAM" id="SSF55811">
    <property type="entry name" value="Nudix"/>
    <property type="match status" value="1"/>
</dbReference>
<accession>A0A8J3IF46</accession>
<evidence type="ECO:0000313" key="3">
    <source>
        <dbReference type="EMBL" id="GHO93266.1"/>
    </source>
</evidence>
<name>A0A8J3IF46_9CHLR</name>
<dbReference type="Pfam" id="PF00293">
    <property type="entry name" value="NUDIX"/>
    <property type="match status" value="1"/>
</dbReference>
<reference evidence="3" key="1">
    <citation type="submission" date="2020-10" db="EMBL/GenBank/DDBJ databases">
        <title>Taxonomic study of unclassified bacteria belonging to the class Ktedonobacteria.</title>
        <authorList>
            <person name="Yabe S."/>
            <person name="Wang C.M."/>
            <person name="Zheng Y."/>
            <person name="Sakai Y."/>
            <person name="Cavaletti L."/>
            <person name="Monciardini P."/>
            <person name="Donadio S."/>
        </authorList>
    </citation>
    <scope>NUCLEOTIDE SEQUENCE</scope>
    <source>
        <strain evidence="3">ID150040</strain>
    </source>
</reference>
<evidence type="ECO:0000259" key="2">
    <source>
        <dbReference type="PROSITE" id="PS51462"/>
    </source>
</evidence>
<dbReference type="PANTHER" id="PTHR10885:SF0">
    <property type="entry name" value="ISOPENTENYL-DIPHOSPHATE DELTA-ISOMERASE"/>
    <property type="match status" value="1"/>
</dbReference>
<proteinExistence type="predicted"/>
<sequence>MQSTHELLDLVDENDQVIGQKLRTEMYAENRSNFRVVNAFVMNQNGQLWIPRRTAHKSLFPLCLDMSMGGHVQSGESYEKALQRELQEELNFDLKQIIYRELGYLSPHTHAVSAFMRVYEIRAETVPDYNREDFVAYYWLTPLEAIERIEKGDPAKGDLPKLIRIFYHDL</sequence>
<dbReference type="CDD" id="cd24154">
    <property type="entry name" value="NUDIX_DR0079"/>
    <property type="match status" value="1"/>
</dbReference>
<dbReference type="PROSITE" id="PS00893">
    <property type="entry name" value="NUDIX_BOX"/>
    <property type="match status" value="1"/>
</dbReference>
<dbReference type="InterPro" id="IPR015797">
    <property type="entry name" value="NUDIX_hydrolase-like_dom_sf"/>
</dbReference>
<feature type="domain" description="Nudix hydrolase" evidence="2">
    <location>
        <begin position="32"/>
        <end position="167"/>
    </location>
</feature>
<dbReference type="GO" id="GO:0016787">
    <property type="term" value="F:hydrolase activity"/>
    <property type="evidence" value="ECO:0007669"/>
    <property type="project" value="UniProtKB-KW"/>
</dbReference>
<comment type="caution">
    <text evidence="3">The sequence shown here is derived from an EMBL/GenBank/DDBJ whole genome shotgun (WGS) entry which is preliminary data.</text>
</comment>
<dbReference type="EMBL" id="BNJK01000001">
    <property type="protein sequence ID" value="GHO93266.1"/>
    <property type="molecule type" value="Genomic_DNA"/>
</dbReference>
<dbReference type="InterPro" id="IPR000086">
    <property type="entry name" value="NUDIX_hydrolase_dom"/>
</dbReference>
<keyword evidence="4" id="KW-1185">Reference proteome</keyword>
<dbReference type="Gene3D" id="3.90.79.10">
    <property type="entry name" value="Nucleoside Triphosphate Pyrophosphohydrolase"/>
    <property type="match status" value="1"/>
</dbReference>
<dbReference type="InterPro" id="IPR020084">
    <property type="entry name" value="NUDIX_hydrolase_CS"/>
</dbReference>
<evidence type="ECO:0000256" key="1">
    <source>
        <dbReference type="ARBA" id="ARBA00022801"/>
    </source>
</evidence>
<dbReference type="RefSeq" id="WP_236064914.1">
    <property type="nucleotide sequence ID" value="NZ_BNJK01000001.1"/>
</dbReference>